<dbReference type="GO" id="GO:0050661">
    <property type="term" value="F:NADP binding"/>
    <property type="evidence" value="ECO:0007669"/>
    <property type="project" value="InterPro"/>
</dbReference>
<dbReference type="SUPFAM" id="SSF51395">
    <property type="entry name" value="FMN-linked oxidoreductases"/>
    <property type="match status" value="1"/>
</dbReference>
<keyword evidence="4" id="KW-0521">NADP</keyword>
<evidence type="ECO:0000259" key="6">
    <source>
        <dbReference type="Pfam" id="PF00724"/>
    </source>
</evidence>
<evidence type="ECO:0000256" key="1">
    <source>
        <dbReference type="ARBA" id="ARBA00001917"/>
    </source>
</evidence>
<feature type="domain" description="NADH:flavin oxidoreductase/NADH oxidase N-terminal" evidence="6">
    <location>
        <begin position="4"/>
        <end position="259"/>
    </location>
</feature>
<evidence type="ECO:0000256" key="4">
    <source>
        <dbReference type="ARBA" id="ARBA00022857"/>
    </source>
</evidence>
<dbReference type="InterPro" id="IPR001155">
    <property type="entry name" value="OxRdtase_FMN_N"/>
</dbReference>
<dbReference type="GO" id="GO:0003959">
    <property type="term" value="F:NADPH dehydrogenase activity"/>
    <property type="evidence" value="ECO:0007669"/>
    <property type="project" value="InterPro"/>
</dbReference>
<protein>
    <submittedName>
        <fullName evidence="7">NADH:flavin oxidoreductase/NADH oxidase</fullName>
    </submittedName>
</protein>
<dbReference type="PANTHER" id="PTHR43303">
    <property type="entry name" value="NADPH DEHYDROGENASE C23G7.10C-RELATED"/>
    <property type="match status" value="1"/>
</dbReference>
<organism evidence="7 8">
    <name type="scientific">Pseudomonas syringae pv. actinidiae ICMP 19096</name>
    <dbReference type="NCBI Taxonomy" id="1194405"/>
    <lineage>
        <taxon>Bacteria</taxon>
        <taxon>Pseudomonadati</taxon>
        <taxon>Pseudomonadota</taxon>
        <taxon>Gammaproteobacteria</taxon>
        <taxon>Pseudomonadales</taxon>
        <taxon>Pseudomonadaceae</taxon>
        <taxon>Pseudomonas</taxon>
        <taxon>Pseudomonas syringae</taxon>
    </lineage>
</organism>
<dbReference type="Pfam" id="PF00724">
    <property type="entry name" value="Oxidored_FMN"/>
    <property type="match status" value="1"/>
</dbReference>
<evidence type="ECO:0000256" key="3">
    <source>
        <dbReference type="ARBA" id="ARBA00022643"/>
    </source>
</evidence>
<dbReference type="InterPro" id="IPR013785">
    <property type="entry name" value="Aldolase_TIM"/>
</dbReference>
<dbReference type="PANTHER" id="PTHR43303:SF4">
    <property type="entry name" value="NADPH DEHYDROGENASE C23G7.10C-RELATED"/>
    <property type="match status" value="1"/>
</dbReference>
<keyword evidence="5" id="KW-0560">Oxidoreductase</keyword>
<comment type="cofactor">
    <cofactor evidence="1">
        <name>FMN</name>
        <dbReference type="ChEBI" id="CHEBI:58210"/>
    </cofactor>
</comment>
<comment type="caution">
    <text evidence="7">The sequence shown here is derived from an EMBL/GenBank/DDBJ whole genome shotgun (WGS) entry which is preliminary data.</text>
</comment>
<sequence>MSCLFSPYLLKDVTLRNRIVASSMCQYLARDGLLNEWHQAHYETVAKGGVGLVVVEATAVSHRGLITLGDAGLWNDSQVPSFALVAHAINNAGAVAGIQIDHAGRKAGCTPPWEGGAPLPESDPQACQPLAPSALPYIPDAGHIPSEITREEILRTQQEFAHAAARALEAGFEWLELHFAHGFLGQSFLSRQANIRTDQYGGSLENPARFFIETVAAVKQFWPSNLPLTVRLGVVEFGQFAEASVIDSIQVLRWLKAVGTTIREHKV</sequence>
<dbReference type="Proteomes" id="UP000018849">
    <property type="component" value="Unassembled WGS sequence"/>
</dbReference>
<keyword evidence="3" id="KW-0288">FMN</keyword>
<proteinExistence type="predicted"/>
<dbReference type="GO" id="GO:0010181">
    <property type="term" value="F:FMN binding"/>
    <property type="evidence" value="ECO:0007669"/>
    <property type="project" value="InterPro"/>
</dbReference>
<name>A0A656K041_PSESF</name>
<evidence type="ECO:0000256" key="2">
    <source>
        <dbReference type="ARBA" id="ARBA00022630"/>
    </source>
</evidence>
<dbReference type="Gene3D" id="3.20.20.70">
    <property type="entry name" value="Aldolase class I"/>
    <property type="match status" value="1"/>
</dbReference>
<keyword evidence="2" id="KW-0285">Flavoprotein</keyword>
<accession>A0A656K041</accession>
<dbReference type="InterPro" id="IPR044152">
    <property type="entry name" value="YqjM-like"/>
</dbReference>
<dbReference type="AlphaFoldDB" id="A0A656K041"/>
<gene>
    <name evidence="7" type="ORF">A245_12643</name>
</gene>
<evidence type="ECO:0000313" key="7">
    <source>
        <dbReference type="EMBL" id="EPN63125.1"/>
    </source>
</evidence>
<reference evidence="7 8" key="1">
    <citation type="journal article" date="2013" name="PLoS Pathog.">
        <title>Genomic analysis of the Kiwifruit pathogen Pseudomonas syringae pv. actinidiae provides insight into the origins of an emergent plant disease.</title>
        <authorList>
            <person name="McCann H.C."/>
            <person name="Rikkerink E.H."/>
            <person name="Bertels F."/>
            <person name="Fiers M."/>
            <person name="Lu A."/>
            <person name="Rees-George J."/>
            <person name="Andersen M.T."/>
            <person name="Gleave A.P."/>
            <person name="Haubold B."/>
            <person name="Wohlers M.W."/>
            <person name="Guttman D.S."/>
            <person name="Wang P.W."/>
            <person name="Straub C."/>
            <person name="Vanneste J.L."/>
            <person name="Rainey P.B."/>
            <person name="Templeton M.D."/>
        </authorList>
    </citation>
    <scope>NUCLEOTIDE SEQUENCE [LARGE SCALE GENOMIC DNA]</scope>
    <source>
        <strain evidence="7 8">ICMP 19096</strain>
    </source>
</reference>
<dbReference type="EMBL" id="AOKF01001059">
    <property type="protein sequence ID" value="EPN63125.1"/>
    <property type="molecule type" value="Genomic_DNA"/>
</dbReference>
<evidence type="ECO:0000313" key="8">
    <source>
        <dbReference type="Proteomes" id="UP000018849"/>
    </source>
</evidence>
<evidence type="ECO:0000256" key="5">
    <source>
        <dbReference type="ARBA" id="ARBA00023002"/>
    </source>
</evidence>